<name>A0A8S5M6F2_9CAUD</name>
<organism evidence="2">
    <name type="scientific">Myoviridae sp. ctCL221</name>
    <dbReference type="NCBI Taxonomy" id="2826630"/>
    <lineage>
        <taxon>Viruses</taxon>
        <taxon>Duplodnaviria</taxon>
        <taxon>Heunggongvirae</taxon>
        <taxon>Uroviricota</taxon>
        <taxon>Caudoviricetes</taxon>
    </lineage>
</organism>
<evidence type="ECO:0000256" key="1">
    <source>
        <dbReference type="SAM" id="MobiDB-lite"/>
    </source>
</evidence>
<protein>
    <submittedName>
        <fullName evidence="2">Uncharacterized protein</fullName>
    </submittedName>
</protein>
<evidence type="ECO:0000313" key="2">
    <source>
        <dbReference type="EMBL" id="DAD77788.1"/>
    </source>
</evidence>
<proteinExistence type="predicted"/>
<accession>A0A8S5M6F2</accession>
<sequence>MPQVQKLTENRNKAIDKFLEVFTEEQFKNICEIANSTDFLIGENDNGWKANFDFLMRTDKATNVLEGRYNDNKKQNDKPKNAKNYEQRQYDNLNNFYANKGV</sequence>
<reference evidence="2" key="1">
    <citation type="journal article" date="2021" name="Proc. Natl. Acad. Sci. U.S.A.">
        <title>A Catalog of Tens of Thousands of Viruses from Human Metagenomes Reveals Hidden Associations with Chronic Diseases.</title>
        <authorList>
            <person name="Tisza M.J."/>
            <person name="Buck C.B."/>
        </authorList>
    </citation>
    <scope>NUCLEOTIDE SEQUENCE</scope>
    <source>
        <strain evidence="2">CtCL221</strain>
    </source>
</reference>
<feature type="region of interest" description="Disordered" evidence="1">
    <location>
        <begin position="68"/>
        <end position="89"/>
    </location>
</feature>
<dbReference type="EMBL" id="BK014833">
    <property type="protein sequence ID" value="DAD77788.1"/>
    <property type="molecule type" value="Genomic_DNA"/>
</dbReference>